<evidence type="ECO:0000256" key="3">
    <source>
        <dbReference type="ARBA" id="ARBA00023180"/>
    </source>
</evidence>
<dbReference type="SMART" id="SM00020">
    <property type="entry name" value="Tryp_SPc"/>
    <property type="match status" value="1"/>
</dbReference>
<dbReference type="GO" id="GO:0004252">
    <property type="term" value="F:serine-type endopeptidase activity"/>
    <property type="evidence" value="ECO:0007669"/>
    <property type="project" value="InterPro"/>
</dbReference>
<dbReference type="PROSITE" id="PS50240">
    <property type="entry name" value="TRYPSIN_DOM"/>
    <property type="match status" value="1"/>
</dbReference>
<dbReference type="Gene3D" id="2.40.10.10">
    <property type="entry name" value="Trypsin-like serine proteases"/>
    <property type="match status" value="2"/>
</dbReference>
<dbReference type="InterPro" id="IPR043504">
    <property type="entry name" value="Peptidase_S1_PA_chymotrypsin"/>
</dbReference>
<dbReference type="PROSITE" id="PS00134">
    <property type="entry name" value="TRYPSIN_HIS"/>
    <property type="match status" value="1"/>
</dbReference>
<evidence type="ECO:0000313" key="6">
    <source>
        <dbReference type="Proteomes" id="UP000015103"/>
    </source>
</evidence>
<evidence type="ECO:0000256" key="1">
    <source>
        <dbReference type="ARBA" id="ARBA00022729"/>
    </source>
</evidence>
<dbReference type="PRINTS" id="PR00722">
    <property type="entry name" value="CHYMOTRYPSIN"/>
</dbReference>
<keyword evidence="3" id="KW-0325">Glycoprotein</keyword>
<dbReference type="VEuPathDB" id="VectorBase:RPRC012765"/>
<dbReference type="InterPro" id="IPR018114">
    <property type="entry name" value="TRYPSIN_HIS"/>
</dbReference>
<name>T1I8Z3_RHOPR</name>
<evidence type="ECO:0000256" key="2">
    <source>
        <dbReference type="ARBA" id="ARBA00023157"/>
    </source>
</evidence>
<dbReference type="SUPFAM" id="SSF50494">
    <property type="entry name" value="Trypsin-like serine proteases"/>
    <property type="match status" value="1"/>
</dbReference>
<dbReference type="Pfam" id="PF00089">
    <property type="entry name" value="Trypsin"/>
    <property type="match status" value="2"/>
</dbReference>
<dbReference type="InParanoid" id="T1I8Z3"/>
<dbReference type="InterPro" id="IPR009003">
    <property type="entry name" value="Peptidase_S1_PA"/>
</dbReference>
<evidence type="ECO:0000313" key="5">
    <source>
        <dbReference type="EnsemblMetazoa" id="RPRC012765-PA"/>
    </source>
</evidence>
<evidence type="ECO:0000256" key="4">
    <source>
        <dbReference type="ARBA" id="ARBA00024195"/>
    </source>
</evidence>
<dbReference type="InterPro" id="IPR001254">
    <property type="entry name" value="Trypsin_dom"/>
</dbReference>
<dbReference type="eggNOG" id="KOG3627">
    <property type="taxonomic scope" value="Eukaryota"/>
</dbReference>
<dbReference type="HOGENOM" id="CLU_006842_0_0_1"/>
<proteinExistence type="inferred from homology"/>
<keyword evidence="6" id="KW-1185">Reference proteome</keyword>
<dbReference type="InterPro" id="IPR001314">
    <property type="entry name" value="Peptidase_S1A"/>
</dbReference>
<dbReference type="AlphaFoldDB" id="T1I8Z3"/>
<dbReference type="OMA" id="FTDWILA"/>
<dbReference type="FunFam" id="2.40.10.10:FF:000028">
    <property type="entry name" value="Serine protease easter"/>
    <property type="match status" value="1"/>
</dbReference>
<comment type="similarity">
    <text evidence="4">Belongs to the peptidase S1 family. CLIP subfamily.</text>
</comment>
<dbReference type="GO" id="GO:0006508">
    <property type="term" value="P:proteolysis"/>
    <property type="evidence" value="ECO:0007669"/>
    <property type="project" value="InterPro"/>
</dbReference>
<dbReference type="EMBL" id="ACPB03020367">
    <property type="status" value="NOT_ANNOTATED_CDS"/>
    <property type="molecule type" value="Genomic_DNA"/>
</dbReference>
<dbReference type="STRING" id="13249.T1I8Z3"/>
<protein>
    <submittedName>
        <fullName evidence="5">Peptidase S1 domain-containing protein</fullName>
    </submittedName>
</protein>
<dbReference type="Proteomes" id="UP000015103">
    <property type="component" value="Unassembled WGS sequence"/>
</dbReference>
<keyword evidence="1" id="KW-0732">Signal</keyword>
<dbReference type="InterPro" id="IPR051487">
    <property type="entry name" value="Ser/Thr_Proteases_Immune/Dev"/>
</dbReference>
<accession>T1I8Z3</accession>
<reference evidence="5" key="1">
    <citation type="submission" date="2015-05" db="UniProtKB">
        <authorList>
            <consortium name="EnsemblMetazoa"/>
        </authorList>
    </citation>
    <scope>IDENTIFICATION</scope>
</reference>
<keyword evidence="2" id="KW-1015">Disulfide bond</keyword>
<sequence>MTMLNQYGFAGHDMYRSYLLPTSDKLTDRVDYLCCGSIISRHIVLTAAHCALAKTATHKITNVRVGEYDSKQDLDCTSGFCAKKSQDLPINYIIVHPGYDTKTFRHNIALLILKENMEYSYTQSKQQQVSMPIRSLDLCNLLYGSSVPITENQLCVGGEIGKDACSGFGGAPLVILDPNYKDKYFQIGIMSFGSVNCGSSGEPSVYSRVDKYADWIMANSPRIV</sequence>
<dbReference type="PANTHER" id="PTHR24256">
    <property type="entry name" value="TRYPTASE-RELATED"/>
    <property type="match status" value="1"/>
</dbReference>
<organism evidence="5 6">
    <name type="scientific">Rhodnius prolixus</name>
    <name type="common">Triatomid bug</name>
    <dbReference type="NCBI Taxonomy" id="13249"/>
    <lineage>
        <taxon>Eukaryota</taxon>
        <taxon>Metazoa</taxon>
        <taxon>Ecdysozoa</taxon>
        <taxon>Arthropoda</taxon>
        <taxon>Hexapoda</taxon>
        <taxon>Insecta</taxon>
        <taxon>Pterygota</taxon>
        <taxon>Neoptera</taxon>
        <taxon>Paraneoptera</taxon>
        <taxon>Hemiptera</taxon>
        <taxon>Heteroptera</taxon>
        <taxon>Panheteroptera</taxon>
        <taxon>Cimicomorpha</taxon>
        <taxon>Reduviidae</taxon>
        <taxon>Triatominae</taxon>
        <taxon>Rhodnius</taxon>
    </lineage>
</organism>
<dbReference type="CDD" id="cd00190">
    <property type="entry name" value="Tryp_SPc"/>
    <property type="match status" value="1"/>
</dbReference>
<dbReference type="EnsemblMetazoa" id="RPRC012765-RA">
    <property type="protein sequence ID" value="RPRC012765-PA"/>
    <property type="gene ID" value="RPRC012765"/>
</dbReference>